<evidence type="ECO:0000313" key="2">
    <source>
        <dbReference type="Proteomes" id="UP000604117"/>
    </source>
</evidence>
<dbReference type="RefSeq" id="WP_203712732.1">
    <property type="nucleotide sequence ID" value="NZ_BONE01000017.1"/>
</dbReference>
<comment type="caution">
    <text evidence="1">The sequence shown here is derived from an EMBL/GenBank/DDBJ whole genome shotgun (WGS) entry which is preliminary data.</text>
</comment>
<proteinExistence type="predicted"/>
<keyword evidence="2" id="KW-1185">Reference proteome</keyword>
<accession>A0ABQ4CNZ9</accession>
<reference evidence="1 2" key="1">
    <citation type="submission" date="2021-01" db="EMBL/GenBank/DDBJ databases">
        <title>Whole genome shotgun sequence of Asanoa siamensis NBRC 107932.</title>
        <authorList>
            <person name="Komaki H."/>
            <person name="Tamura T."/>
        </authorList>
    </citation>
    <scope>NUCLEOTIDE SEQUENCE [LARGE SCALE GENOMIC DNA]</scope>
    <source>
        <strain evidence="1 2">NBRC 107932</strain>
    </source>
</reference>
<protein>
    <submittedName>
        <fullName evidence="1">Uncharacterized protein</fullName>
    </submittedName>
</protein>
<sequence length="339" mass="36744">MGSIELCPARSDPVDVRLLAGRGDLAATARTADPAERRRLTAGAWTLAWPVVYQKVTQPIERRRGHYVCAIALTRLSDECVDGFHDDVEAVVGDLLTHATEPIRDVEAWMASRVRAVTVDAHRRRRGSRGALQRPRVPVWLADALGHDAWLTALAKEILTWVGGTASAGTDLWPLETWAARRVAATGDWQASDKATVTRDVERVLAAMRRRPLWYEKYVRRPLLARPAPVAPTPVDDPEHPAVVAAGGEVDEAVLTALAAAGVEALADAFRRGADPAEAVTRIVTAVFGEGTAYEDLARVPGTATAYDEQVPALLADPAVVGRIVRAVHRIVRDLDGRL</sequence>
<dbReference type="Proteomes" id="UP000604117">
    <property type="component" value="Unassembled WGS sequence"/>
</dbReference>
<name>A0ABQ4CNZ9_9ACTN</name>
<dbReference type="EMBL" id="BONE01000017">
    <property type="protein sequence ID" value="GIF72996.1"/>
    <property type="molecule type" value="Genomic_DNA"/>
</dbReference>
<organism evidence="1 2">
    <name type="scientific">Asanoa siamensis</name>
    <dbReference type="NCBI Taxonomy" id="926357"/>
    <lineage>
        <taxon>Bacteria</taxon>
        <taxon>Bacillati</taxon>
        <taxon>Actinomycetota</taxon>
        <taxon>Actinomycetes</taxon>
        <taxon>Micromonosporales</taxon>
        <taxon>Micromonosporaceae</taxon>
        <taxon>Asanoa</taxon>
    </lineage>
</organism>
<gene>
    <name evidence="1" type="ORF">Asi02nite_25140</name>
</gene>
<evidence type="ECO:0000313" key="1">
    <source>
        <dbReference type="EMBL" id="GIF72996.1"/>
    </source>
</evidence>